<feature type="compositionally biased region" description="Basic residues" evidence="1">
    <location>
        <begin position="1"/>
        <end position="10"/>
    </location>
</feature>
<organism evidence="2">
    <name type="scientific">viral metagenome</name>
    <dbReference type="NCBI Taxonomy" id="1070528"/>
    <lineage>
        <taxon>unclassified sequences</taxon>
        <taxon>metagenomes</taxon>
        <taxon>organismal metagenomes</taxon>
    </lineage>
</organism>
<dbReference type="AlphaFoldDB" id="A0A6C0J3X2"/>
<protein>
    <submittedName>
        <fullName evidence="2">Uncharacterized protein</fullName>
    </submittedName>
</protein>
<proteinExistence type="predicted"/>
<sequence>MNNSNKKRKSEAKPKPVSVFNGPSHSNDLTVSQIVELQQKAHADGTLKRLKKERENETMEDFEKRIFEQAAKDKRDRNDAELARYKADTHKYMSRDGNSRALLQDSRLWDTPLDNPPINKKPNLKLVAIYSKPDDGNPIDEVKFNWQQKWFRQNESVNHVIREENRDYGWRKRFLERYYDEFKQFRESHEYINATEKLYPMWHAKQQKIWEANKKEEDDRLNRLLGIKPKTPSCKPTENSGYDYEIIKSNQQANTYYYHDKTNDNVRWLMPEDNIPVFESSKYPGNFYYTDNSTSEKRWVLNKSENTGGKRKSHKKKTINNGKAKRKYKKKGTRKKKM</sequence>
<feature type="region of interest" description="Disordered" evidence="1">
    <location>
        <begin position="301"/>
        <end position="338"/>
    </location>
</feature>
<accession>A0A6C0J3X2</accession>
<feature type="compositionally biased region" description="Basic residues" evidence="1">
    <location>
        <begin position="309"/>
        <end position="338"/>
    </location>
</feature>
<feature type="region of interest" description="Disordered" evidence="1">
    <location>
        <begin position="1"/>
        <end position="26"/>
    </location>
</feature>
<reference evidence="2" key="1">
    <citation type="journal article" date="2020" name="Nature">
        <title>Giant virus diversity and host interactions through global metagenomics.</title>
        <authorList>
            <person name="Schulz F."/>
            <person name="Roux S."/>
            <person name="Paez-Espino D."/>
            <person name="Jungbluth S."/>
            <person name="Walsh D.A."/>
            <person name="Denef V.J."/>
            <person name="McMahon K.D."/>
            <person name="Konstantinidis K.T."/>
            <person name="Eloe-Fadrosh E.A."/>
            <person name="Kyrpides N.C."/>
            <person name="Woyke T."/>
        </authorList>
    </citation>
    <scope>NUCLEOTIDE SEQUENCE</scope>
    <source>
        <strain evidence="2">GVMAG-M-3300025699-48</strain>
    </source>
</reference>
<name>A0A6C0J3X2_9ZZZZ</name>
<dbReference type="EMBL" id="MN740308">
    <property type="protein sequence ID" value="QHT99480.1"/>
    <property type="molecule type" value="Genomic_DNA"/>
</dbReference>
<evidence type="ECO:0000313" key="2">
    <source>
        <dbReference type="EMBL" id="QHT99480.1"/>
    </source>
</evidence>
<evidence type="ECO:0000256" key="1">
    <source>
        <dbReference type="SAM" id="MobiDB-lite"/>
    </source>
</evidence>